<dbReference type="InterPro" id="IPR031337">
    <property type="entry name" value="KDPG/KHG_AS_1"/>
</dbReference>
<dbReference type="Proteomes" id="UP000403266">
    <property type="component" value="Unassembled WGS sequence"/>
</dbReference>
<evidence type="ECO:0000313" key="9">
    <source>
        <dbReference type="EMBL" id="MPR27781.1"/>
    </source>
</evidence>
<dbReference type="PROSITE" id="PS00159">
    <property type="entry name" value="ALDOLASE_KDPG_KHG_1"/>
    <property type="match status" value="1"/>
</dbReference>
<gene>
    <name evidence="9" type="primary">eda</name>
    <name evidence="9" type="ORF">FS320_22075</name>
</gene>
<proteinExistence type="inferred from homology"/>
<evidence type="ECO:0000256" key="6">
    <source>
        <dbReference type="ARBA" id="ARBA00023239"/>
    </source>
</evidence>
<dbReference type="PANTHER" id="PTHR30246:SF1">
    <property type="entry name" value="2-DEHYDRO-3-DEOXY-6-PHOSPHOGALACTONATE ALDOLASE-RELATED"/>
    <property type="match status" value="1"/>
</dbReference>
<dbReference type="InterPro" id="IPR031338">
    <property type="entry name" value="KDPG/KHG_AS_2"/>
</dbReference>
<dbReference type="Gene3D" id="3.20.20.70">
    <property type="entry name" value="Aldolase class I"/>
    <property type="match status" value="1"/>
</dbReference>
<evidence type="ECO:0000256" key="8">
    <source>
        <dbReference type="ARBA" id="ARBA00023277"/>
    </source>
</evidence>
<dbReference type="GO" id="GO:0008675">
    <property type="term" value="F:2-dehydro-3-deoxy-phosphogluconate aldolase activity"/>
    <property type="evidence" value="ECO:0007669"/>
    <property type="project" value="UniProtKB-EC"/>
</dbReference>
<keyword evidence="10" id="KW-1185">Reference proteome</keyword>
<comment type="pathway">
    <text evidence="2">Carbohydrate acid metabolism; 2-dehydro-3-deoxy-D-gluconate degradation; D-glyceraldehyde 3-phosphate and pyruvate from 2-dehydro-3-deoxy-D-gluconate: step 2/2.</text>
</comment>
<dbReference type="PROSITE" id="PS00160">
    <property type="entry name" value="ALDOLASE_KDPG_KHG_2"/>
    <property type="match status" value="1"/>
</dbReference>
<dbReference type="InterPro" id="IPR000887">
    <property type="entry name" value="Aldlse_KDPG_KHG"/>
</dbReference>
<dbReference type="EC" id="4.1.2.14" evidence="5"/>
<reference evidence="9 10" key="1">
    <citation type="journal article" date="2019" name="Syst. Appl. Microbiol.">
        <title>Microvirga tunisiensis sp. nov., a root nodule symbiotic bacterium isolated from Lupinus micranthus and L. luteus grown in Northern Tunisia.</title>
        <authorList>
            <person name="Msaddak A."/>
            <person name="Rejili M."/>
            <person name="Duran D."/>
            <person name="Mars M."/>
            <person name="Palacios J.M."/>
            <person name="Ruiz-Argueso T."/>
            <person name="Rey L."/>
            <person name="Imperial J."/>
        </authorList>
    </citation>
    <scope>NUCLEOTIDE SEQUENCE [LARGE SCALE GENOMIC DNA]</scope>
    <source>
        <strain evidence="9 10">Lmie10</strain>
    </source>
</reference>
<comment type="subunit">
    <text evidence="4">Homotrimer.</text>
</comment>
<evidence type="ECO:0000256" key="7">
    <source>
        <dbReference type="ARBA" id="ARBA00023270"/>
    </source>
</evidence>
<comment type="catalytic activity">
    <reaction evidence="1">
        <text>2-dehydro-3-deoxy-6-phospho-D-gluconate = D-glyceraldehyde 3-phosphate + pyruvate</text>
        <dbReference type="Rhea" id="RHEA:17089"/>
        <dbReference type="ChEBI" id="CHEBI:15361"/>
        <dbReference type="ChEBI" id="CHEBI:57569"/>
        <dbReference type="ChEBI" id="CHEBI:59776"/>
        <dbReference type="EC" id="4.1.2.14"/>
    </reaction>
</comment>
<organism evidence="9 10">
    <name type="scientific">Microvirga tunisiensis</name>
    <dbReference type="NCBI Taxonomy" id="2108360"/>
    <lineage>
        <taxon>Bacteria</taxon>
        <taxon>Pseudomonadati</taxon>
        <taxon>Pseudomonadota</taxon>
        <taxon>Alphaproteobacteria</taxon>
        <taxon>Hyphomicrobiales</taxon>
        <taxon>Methylobacteriaceae</taxon>
        <taxon>Microvirga</taxon>
    </lineage>
</organism>
<name>A0A5N7ML39_9HYPH</name>
<comment type="similarity">
    <text evidence="3">Belongs to the KHG/KDPG aldolase family.</text>
</comment>
<keyword evidence="7" id="KW-0704">Schiff base</keyword>
<protein>
    <recommendedName>
        <fullName evidence="5">2-dehydro-3-deoxy-phosphogluconate aldolase</fullName>
        <ecNumber evidence="5">4.1.2.14</ecNumber>
    </recommendedName>
</protein>
<dbReference type="InterPro" id="IPR013785">
    <property type="entry name" value="Aldolase_TIM"/>
</dbReference>
<dbReference type="RefSeq" id="WP_152714094.1">
    <property type="nucleotide sequence ID" value="NZ_VOSJ01000106.1"/>
</dbReference>
<keyword evidence="8" id="KW-0119">Carbohydrate metabolism</keyword>
<evidence type="ECO:0000256" key="2">
    <source>
        <dbReference type="ARBA" id="ARBA00004736"/>
    </source>
</evidence>
<comment type="caution">
    <text evidence="9">The sequence shown here is derived from an EMBL/GenBank/DDBJ whole genome shotgun (WGS) entry which is preliminary data.</text>
</comment>
<dbReference type="AlphaFoldDB" id="A0A5N7ML39"/>
<dbReference type="CDD" id="cd00452">
    <property type="entry name" value="KDPG_aldolase"/>
    <property type="match status" value="1"/>
</dbReference>
<accession>A0A5N7ML39</accession>
<keyword evidence="6 9" id="KW-0456">Lyase</keyword>
<evidence type="ECO:0000256" key="3">
    <source>
        <dbReference type="ARBA" id="ARBA00006906"/>
    </source>
</evidence>
<dbReference type="EMBL" id="VOSK01000106">
    <property type="protein sequence ID" value="MPR27781.1"/>
    <property type="molecule type" value="Genomic_DNA"/>
</dbReference>
<dbReference type="OrthoDB" id="9805177at2"/>
<evidence type="ECO:0000256" key="4">
    <source>
        <dbReference type="ARBA" id="ARBA00011233"/>
    </source>
</evidence>
<dbReference type="Pfam" id="PF01081">
    <property type="entry name" value="Aldolase"/>
    <property type="match status" value="1"/>
</dbReference>
<evidence type="ECO:0000256" key="5">
    <source>
        <dbReference type="ARBA" id="ARBA00013063"/>
    </source>
</evidence>
<sequence>MPQDQKDLASSRNKKLADLLRAGPIVPVITLERVEDAVPLARALVAGGLRLLEITLRTSAAADSAAAIIREVPDAIVGIGTVLTPKDLERAQALGARYALSPGATPDLLEAASQSEIPFIPGIATASELMAALAHGFQTVKFFPAVAAGGIPALKALAGPFPQARFCPTGGIDEKNARDWLTLSNVVAVGGSWVCQTSDIRAQAWGEITAKAQRAVMSIKE</sequence>
<dbReference type="NCBIfam" id="NF004325">
    <property type="entry name" value="PRK05718.1"/>
    <property type="match status" value="1"/>
</dbReference>
<dbReference type="PANTHER" id="PTHR30246">
    <property type="entry name" value="2-KETO-3-DEOXY-6-PHOSPHOGLUCONATE ALDOLASE"/>
    <property type="match status" value="1"/>
</dbReference>
<evidence type="ECO:0000256" key="1">
    <source>
        <dbReference type="ARBA" id="ARBA00000654"/>
    </source>
</evidence>
<dbReference type="NCBIfam" id="TIGR01182">
    <property type="entry name" value="eda"/>
    <property type="match status" value="1"/>
</dbReference>
<evidence type="ECO:0000313" key="10">
    <source>
        <dbReference type="Proteomes" id="UP000403266"/>
    </source>
</evidence>
<dbReference type="SUPFAM" id="SSF51569">
    <property type="entry name" value="Aldolase"/>
    <property type="match status" value="1"/>
</dbReference>